<gene>
    <name evidence="3" type="primary">LOC115624945</name>
</gene>
<evidence type="ECO:0000313" key="3">
    <source>
        <dbReference type="RefSeq" id="XP_030375656.1"/>
    </source>
</evidence>
<accession>A0A6J2TFZ9</accession>
<feature type="region of interest" description="Disordered" evidence="1">
    <location>
        <begin position="163"/>
        <end position="214"/>
    </location>
</feature>
<name>A0A6J2TFZ9_DROLE</name>
<evidence type="ECO:0000313" key="2">
    <source>
        <dbReference type="Proteomes" id="UP000504634"/>
    </source>
</evidence>
<evidence type="ECO:0000256" key="1">
    <source>
        <dbReference type="SAM" id="MobiDB-lite"/>
    </source>
</evidence>
<dbReference type="RefSeq" id="XP_030375656.1">
    <property type="nucleotide sequence ID" value="XM_030519796.1"/>
</dbReference>
<reference evidence="3" key="1">
    <citation type="submission" date="2025-08" db="UniProtKB">
        <authorList>
            <consortium name="RefSeq"/>
        </authorList>
    </citation>
    <scope>IDENTIFICATION</scope>
    <source>
        <strain evidence="3">11010-0011.00</strain>
        <tissue evidence="3">Whole body</tissue>
    </source>
</reference>
<protein>
    <submittedName>
        <fullName evidence="3">Uncharacterized protein LOC115624945</fullName>
    </submittedName>
</protein>
<proteinExistence type="predicted"/>
<dbReference type="OrthoDB" id="7740281at2759"/>
<dbReference type="Proteomes" id="UP000504634">
    <property type="component" value="Unplaced"/>
</dbReference>
<keyword evidence="2" id="KW-1185">Reference proteome</keyword>
<sequence>MCVNKFVNLPYNITFRNISFAFRNFKKNYTKISYLFKIMAFNPSTRNVVQISEEAAPAVHLPVRVGDEVFIMTQQDIRRVEDIRFLTYHTITPDGNISPIDTAADNVQHCFPVQASGPYTMLQNLMACNAQLPPAQLNSLSPHQNPQARQLFYSTGTSTNGLKDYVNAGSQTIPSSQRDFGTDPKNNPSQRCAGTSMSKAEEGQDAENYSFSNY</sequence>
<dbReference type="AlphaFoldDB" id="A0A6J2TFZ9"/>
<dbReference type="GeneID" id="115624945"/>
<feature type="compositionally biased region" description="Polar residues" evidence="1">
    <location>
        <begin position="168"/>
        <end position="198"/>
    </location>
</feature>
<organism evidence="2 3">
    <name type="scientific">Drosophila lebanonensis</name>
    <name type="common">Fruit fly</name>
    <name type="synonym">Scaptodrosophila lebanonensis</name>
    <dbReference type="NCBI Taxonomy" id="7225"/>
    <lineage>
        <taxon>Eukaryota</taxon>
        <taxon>Metazoa</taxon>
        <taxon>Ecdysozoa</taxon>
        <taxon>Arthropoda</taxon>
        <taxon>Hexapoda</taxon>
        <taxon>Insecta</taxon>
        <taxon>Pterygota</taxon>
        <taxon>Neoptera</taxon>
        <taxon>Endopterygota</taxon>
        <taxon>Diptera</taxon>
        <taxon>Brachycera</taxon>
        <taxon>Muscomorpha</taxon>
        <taxon>Ephydroidea</taxon>
        <taxon>Drosophilidae</taxon>
        <taxon>Scaptodrosophila</taxon>
    </lineage>
</organism>